<dbReference type="GO" id="GO:0005737">
    <property type="term" value="C:cytoplasm"/>
    <property type="evidence" value="ECO:0007669"/>
    <property type="project" value="UniProtKB-SubCell"/>
</dbReference>
<evidence type="ECO:0000256" key="3">
    <source>
        <dbReference type="ARBA" id="ARBA00022490"/>
    </source>
</evidence>
<dbReference type="AlphaFoldDB" id="A0A1U7X0P6"/>
<dbReference type="GO" id="GO:0005634">
    <property type="term" value="C:nucleus"/>
    <property type="evidence" value="ECO:0007669"/>
    <property type="project" value="UniProtKB-SubCell"/>
</dbReference>
<organism evidence="6 7">
    <name type="scientific">Nicotiana sylvestris</name>
    <name type="common">Wood tobacco</name>
    <name type="synonym">South American tobacco</name>
    <dbReference type="NCBI Taxonomy" id="4096"/>
    <lineage>
        <taxon>Eukaryota</taxon>
        <taxon>Viridiplantae</taxon>
        <taxon>Streptophyta</taxon>
        <taxon>Embryophyta</taxon>
        <taxon>Tracheophyta</taxon>
        <taxon>Spermatophyta</taxon>
        <taxon>Magnoliopsida</taxon>
        <taxon>eudicotyledons</taxon>
        <taxon>Gunneridae</taxon>
        <taxon>Pentapetalae</taxon>
        <taxon>asterids</taxon>
        <taxon>lamiids</taxon>
        <taxon>Solanales</taxon>
        <taxon>Solanaceae</taxon>
        <taxon>Nicotianoideae</taxon>
        <taxon>Nicotianeae</taxon>
        <taxon>Nicotiana</taxon>
    </lineage>
</organism>
<feature type="region of interest" description="Disordered" evidence="5">
    <location>
        <begin position="278"/>
        <end position="308"/>
    </location>
</feature>
<dbReference type="Proteomes" id="UP000189701">
    <property type="component" value="Unplaced"/>
</dbReference>
<keyword evidence="6" id="KW-1185">Reference proteome</keyword>
<protein>
    <submittedName>
        <fullName evidence="7">Uncharacterized protein LOC104231619</fullName>
    </submittedName>
</protein>
<evidence type="ECO:0000313" key="6">
    <source>
        <dbReference type="Proteomes" id="UP000189701"/>
    </source>
</evidence>
<keyword evidence="3" id="KW-0963">Cytoplasm</keyword>
<evidence type="ECO:0000256" key="5">
    <source>
        <dbReference type="SAM" id="MobiDB-lite"/>
    </source>
</evidence>
<accession>A0A1U7X0P6</accession>
<dbReference type="GeneID" id="104231619"/>
<evidence type="ECO:0000256" key="2">
    <source>
        <dbReference type="ARBA" id="ARBA00004496"/>
    </source>
</evidence>
<evidence type="ECO:0000313" key="7">
    <source>
        <dbReference type="RefSeq" id="XP_009783241.1"/>
    </source>
</evidence>
<dbReference type="PANTHER" id="PTHR31250:SF30">
    <property type="entry name" value="IQ DOMAIN-CONTAINING PROTEIN IQM5-LIKE"/>
    <property type="match status" value="1"/>
</dbReference>
<feature type="compositionally biased region" description="Polar residues" evidence="5">
    <location>
        <begin position="282"/>
        <end position="302"/>
    </location>
</feature>
<proteinExistence type="predicted"/>
<dbReference type="eggNOG" id="ENOG502QRWH">
    <property type="taxonomic scope" value="Eukaryota"/>
</dbReference>
<evidence type="ECO:0000256" key="1">
    <source>
        <dbReference type="ARBA" id="ARBA00004123"/>
    </source>
</evidence>
<evidence type="ECO:0000256" key="4">
    <source>
        <dbReference type="ARBA" id="ARBA00023242"/>
    </source>
</evidence>
<reference evidence="7" key="2">
    <citation type="submission" date="2025-08" db="UniProtKB">
        <authorList>
            <consortium name="RefSeq"/>
        </authorList>
    </citation>
    <scope>IDENTIFICATION</scope>
    <source>
        <tissue evidence="7">Leaf</tissue>
    </source>
</reference>
<dbReference type="PANTHER" id="PTHR31250">
    <property type="entry name" value="IQ DOMAIN-CONTAINING PROTEIN IQM3"/>
    <property type="match status" value="1"/>
</dbReference>
<sequence>MHIELRQRKMEAQEPNDKPISEEALRILEELRWKTLDFAALRQSCISFVENGKREATVSRWARAKTMASKVGKGLLKDEKAHTLYIKNWLEAIDPRHRYGLNLHRYYDVWYNSESSQPFFYWLDIGEGKEVNAEKCSRSDLQSQCITYLGPKEREAYEVALENGKLIYKKSGASVDTNVEGTQWIFVLSTSRTLYVGQKEKGNFHHSSFLAGGASLASGRLLVSHGELQAIWSYSGHYRPTEEHFEELISFLTEHHVDLSNVKKYAIDDDIPPGIATVDKPNISSFTNESKNDGTNISTNDETIPHSA</sequence>
<keyword evidence="4" id="KW-0539">Nucleus</keyword>
<gene>
    <name evidence="7" type="primary">LOC104231619</name>
</gene>
<dbReference type="KEGG" id="nsy:104231619"/>
<dbReference type="OrthoDB" id="7344096at2759"/>
<dbReference type="InterPro" id="IPR044159">
    <property type="entry name" value="IQM"/>
</dbReference>
<comment type="subcellular location">
    <subcellularLocation>
        <location evidence="2">Cytoplasm</location>
    </subcellularLocation>
    <subcellularLocation>
        <location evidence="1">Nucleus</location>
    </subcellularLocation>
</comment>
<name>A0A1U7X0P6_NICSY</name>
<reference evidence="6" key="1">
    <citation type="journal article" date="2013" name="Genome Biol.">
        <title>Reference genomes and transcriptomes of Nicotiana sylvestris and Nicotiana tomentosiformis.</title>
        <authorList>
            <person name="Sierro N."/>
            <person name="Battey J.N."/>
            <person name="Ouadi S."/>
            <person name="Bovet L."/>
            <person name="Goepfert S."/>
            <person name="Bakaher N."/>
            <person name="Peitsch M.C."/>
            <person name="Ivanov N.V."/>
        </authorList>
    </citation>
    <scope>NUCLEOTIDE SEQUENCE [LARGE SCALE GENOMIC DNA]</scope>
</reference>
<dbReference type="RefSeq" id="XP_009783241.1">
    <property type="nucleotide sequence ID" value="XM_009784939.1"/>
</dbReference>